<dbReference type="EMBL" id="BT091150">
    <property type="protein sequence ID" value="ACU15261.1"/>
    <property type="molecule type" value="mRNA"/>
</dbReference>
<name>C6T144_SOYBN</name>
<sequence>MSHSRLWYVLGVGTSTSSSAIEGGGSLGGGVQRVGASL</sequence>
<dbReference type="AlphaFoldDB" id="C6T144"/>
<evidence type="ECO:0000313" key="1">
    <source>
        <dbReference type="EMBL" id="ACU15261.1"/>
    </source>
</evidence>
<proteinExistence type="evidence at transcript level"/>
<accession>C6T144</accession>
<reference evidence="1" key="1">
    <citation type="submission" date="2009-08" db="EMBL/GenBank/DDBJ databases">
        <authorList>
            <person name="Cheung F."/>
            <person name="Xiao Y."/>
            <person name="Chan A."/>
            <person name="Moskal W."/>
            <person name="Town C.D."/>
        </authorList>
    </citation>
    <scope>NUCLEOTIDE SEQUENCE</scope>
</reference>
<organism evidence="1">
    <name type="scientific">Glycine max</name>
    <name type="common">Soybean</name>
    <name type="synonym">Glycine hispida</name>
    <dbReference type="NCBI Taxonomy" id="3847"/>
    <lineage>
        <taxon>Eukaryota</taxon>
        <taxon>Viridiplantae</taxon>
        <taxon>Streptophyta</taxon>
        <taxon>Embryophyta</taxon>
        <taxon>Tracheophyta</taxon>
        <taxon>Spermatophyta</taxon>
        <taxon>Magnoliopsida</taxon>
        <taxon>eudicotyledons</taxon>
        <taxon>Gunneridae</taxon>
        <taxon>Pentapetalae</taxon>
        <taxon>rosids</taxon>
        <taxon>fabids</taxon>
        <taxon>Fabales</taxon>
        <taxon>Fabaceae</taxon>
        <taxon>Papilionoideae</taxon>
        <taxon>50 kb inversion clade</taxon>
        <taxon>NPAAA clade</taxon>
        <taxon>indigoferoid/millettioid clade</taxon>
        <taxon>Phaseoleae</taxon>
        <taxon>Glycine</taxon>
        <taxon>Glycine subgen. Soja</taxon>
    </lineage>
</organism>
<protein>
    <submittedName>
        <fullName evidence="1">Uncharacterized protein</fullName>
    </submittedName>
</protein>